<keyword evidence="5 7" id="KW-0472">Membrane</keyword>
<feature type="transmembrane region" description="Helical" evidence="7">
    <location>
        <begin position="331"/>
        <end position="354"/>
    </location>
</feature>
<feature type="transmembrane region" description="Helical" evidence="7">
    <location>
        <begin position="86"/>
        <end position="107"/>
    </location>
</feature>
<feature type="transmembrane region" description="Helical" evidence="7">
    <location>
        <begin position="360"/>
        <end position="386"/>
    </location>
</feature>
<dbReference type="SUPFAM" id="SSF103473">
    <property type="entry name" value="MFS general substrate transporter"/>
    <property type="match status" value="1"/>
</dbReference>
<feature type="transmembrane region" description="Helical" evidence="7">
    <location>
        <begin position="304"/>
        <end position="324"/>
    </location>
</feature>
<feature type="domain" description="Major facilitator superfamily (MFS) profile" evidence="8">
    <location>
        <begin position="6"/>
        <end position="452"/>
    </location>
</feature>
<dbReference type="InterPro" id="IPR003663">
    <property type="entry name" value="Sugar/inositol_transpt"/>
</dbReference>
<dbReference type="PROSITE" id="PS50850">
    <property type="entry name" value="MFS"/>
    <property type="match status" value="1"/>
</dbReference>
<dbReference type="NCBIfam" id="TIGR00879">
    <property type="entry name" value="SP"/>
    <property type="match status" value="1"/>
</dbReference>
<feature type="transmembrane region" description="Helical" evidence="7">
    <location>
        <begin position="54"/>
        <end position="74"/>
    </location>
</feature>
<dbReference type="GO" id="GO:0005351">
    <property type="term" value="F:carbohydrate:proton symporter activity"/>
    <property type="evidence" value="ECO:0007669"/>
    <property type="project" value="TreeGrafter"/>
</dbReference>
<dbReference type="FunCoup" id="A0A2P6NDE2">
    <property type="interactions" value="80"/>
</dbReference>
<dbReference type="InterPro" id="IPR020846">
    <property type="entry name" value="MFS_dom"/>
</dbReference>
<dbReference type="InterPro" id="IPR050360">
    <property type="entry name" value="MFS_Sugar_Transporters"/>
</dbReference>
<comment type="similarity">
    <text evidence="2 6">Belongs to the major facilitator superfamily. Sugar transporter (TC 2.A.1.1) family.</text>
</comment>
<keyword evidence="10" id="KW-1185">Reference proteome</keyword>
<keyword evidence="3 7" id="KW-0812">Transmembrane</keyword>
<evidence type="ECO:0000256" key="7">
    <source>
        <dbReference type="SAM" id="Phobius"/>
    </source>
</evidence>
<gene>
    <name evidence="9" type="ORF">PROFUN_10464</name>
</gene>
<organism evidence="9 10">
    <name type="scientific">Planoprotostelium fungivorum</name>
    <dbReference type="NCBI Taxonomy" id="1890364"/>
    <lineage>
        <taxon>Eukaryota</taxon>
        <taxon>Amoebozoa</taxon>
        <taxon>Evosea</taxon>
        <taxon>Variosea</taxon>
        <taxon>Cavosteliida</taxon>
        <taxon>Cavosteliaceae</taxon>
        <taxon>Planoprotostelium</taxon>
    </lineage>
</organism>
<feature type="transmembrane region" description="Helical" evidence="7">
    <location>
        <begin position="427"/>
        <end position="448"/>
    </location>
</feature>
<dbReference type="PANTHER" id="PTHR48022:SF2">
    <property type="entry name" value="PLASTIDIC GLUCOSE TRANSPORTER 4"/>
    <property type="match status" value="1"/>
</dbReference>
<keyword evidence="6" id="KW-0813">Transport</keyword>
<feature type="transmembrane region" description="Helical" evidence="7">
    <location>
        <begin position="398"/>
        <end position="421"/>
    </location>
</feature>
<dbReference type="InParanoid" id="A0A2P6NDE2"/>
<evidence type="ECO:0000256" key="6">
    <source>
        <dbReference type="RuleBase" id="RU003346"/>
    </source>
</evidence>
<evidence type="ECO:0000256" key="5">
    <source>
        <dbReference type="ARBA" id="ARBA00023136"/>
    </source>
</evidence>
<evidence type="ECO:0000259" key="8">
    <source>
        <dbReference type="PROSITE" id="PS50850"/>
    </source>
</evidence>
<dbReference type="AlphaFoldDB" id="A0A2P6NDE2"/>
<sequence>MYGWLIAATAALGGLVIGYEIGVVSRIMVPGPFMNYFGLGTNEWMLDPKEAWRAAWVPCSFLLGCTVGALLVAYPSSQMGRKWTMFLGSSLFLVGVIFEASAFPVWMLYFGRVASGLGVGVMSATIPLYISETSESHVRGRLGTAYQFMITVGIFLATITNLGVYRLHTDERWRISFALQSVPCVFMMFALVPLPNSPRWLIQKGDIIGAKSVIAKLRGRNALDPEVHDRFLAIKHSIDLEGRLGGGSWRDLLFGEDIRHRTWLAVTLQVCQQMSCINFILYYGAALWDDQDRKHAIQSWMYELFIGCYTATNIIATIPSMWLIERLGRRWLLILGGLGMSMSYGTAIIASIVFPPEKSSYIVFAALVVTDIFFASTWGPVVWVYVAEIFPLRYRAKGTSLATSANWMTNAVVSIVGPIVFSKLHLTYTLMIPAACTFFMSVYALVVVPETKGRTLEEINEIFNSLRMYRAEESGGSGKGLIGTERQQLLSPTAAQ</sequence>
<reference evidence="9 10" key="1">
    <citation type="journal article" date="2018" name="Genome Biol. Evol.">
        <title>Multiple Roots of Fruiting Body Formation in Amoebozoa.</title>
        <authorList>
            <person name="Hillmann F."/>
            <person name="Forbes G."/>
            <person name="Novohradska S."/>
            <person name="Ferling I."/>
            <person name="Riege K."/>
            <person name="Groth M."/>
            <person name="Westermann M."/>
            <person name="Marz M."/>
            <person name="Spaller T."/>
            <person name="Winckler T."/>
            <person name="Schaap P."/>
            <person name="Glockner G."/>
        </authorList>
    </citation>
    <scope>NUCLEOTIDE SEQUENCE [LARGE SCALE GENOMIC DNA]</scope>
    <source>
        <strain evidence="9 10">Jena</strain>
    </source>
</reference>
<evidence type="ECO:0000313" key="10">
    <source>
        <dbReference type="Proteomes" id="UP000241769"/>
    </source>
</evidence>
<dbReference type="Proteomes" id="UP000241769">
    <property type="component" value="Unassembled WGS sequence"/>
</dbReference>
<dbReference type="InterPro" id="IPR005828">
    <property type="entry name" value="MFS_sugar_transport-like"/>
</dbReference>
<dbReference type="EMBL" id="MDYQ01000112">
    <property type="protein sequence ID" value="PRP81970.1"/>
    <property type="molecule type" value="Genomic_DNA"/>
</dbReference>
<dbReference type="GO" id="GO:0016020">
    <property type="term" value="C:membrane"/>
    <property type="evidence" value="ECO:0007669"/>
    <property type="project" value="UniProtKB-SubCell"/>
</dbReference>
<dbReference type="PRINTS" id="PR00171">
    <property type="entry name" value="SUGRTRNSPORT"/>
</dbReference>
<dbReference type="PANTHER" id="PTHR48022">
    <property type="entry name" value="PLASTIDIC GLUCOSE TRANSPORTER 4"/>
    <property type="match status" value="1"/>
</dbReference>
<accession>A0A2P6NDE2</accession>
<dbReference type="InterPro" id="IPR036259">
    <property type="entry name" value="MFS_trans_sf"/>
</dbReference>
<name>A0A2P6NDE2_9EUKA</name>
<evidence type="ECO:0000256" key="3">
    <source>
        <dbReference type="ARBA" id="ARBA00022692"/>
    </source>
</evidence>
<dbReference type="PROSITE" id="PS00216">
    <property type="entry name" value="SUGAR_TRANSPORT_1"/>
    <property type="match status" value="1"/>
</dbReference>
<evidence type="ECO:0000256" key="1">
    <source>
        <dbReference type="ARBA" id="ARBA00004141"/>
    </source>
</evidence>
<dbReference type="OrthoDB" id="4142200at2759"/>
<keyword evidence="4 7" id="KW-1133">Transmembrane helix</keyword>
<protein>
    <recommendedName>
        <fullName evidence="8">Major facilitator superfamily (MFS) profile domain-containing protein</fullName>
    </recommendedName>
</protein>
<feature type="transmembrane region" description="Helical" evidence="7">
    <location>
        <begin position="142"/>
        <end position="165"/>
    </location>
</feature>
<dbReference type="InterPro" id="IPR005829">
    <property type="entry name" value="Sugar_transporter_CS"/>
</dbReference>
<comment type="subcellular location">
    <subcellularLocation>
        <location evidence="1">Membrane</location>
        <topology evidence="1">Multi-pass membrane protein</topology>
    </subcellularLocation>
</comment>
<feature type="transmembrane region" description="Helical" evidence="7">
    <location>
        <begin position="263"/>
        <end position="284"/>
    </location>
</feature>
<proteinExistence type="inferred from homology"/>
<evidence type="ECO:0000256" key="4">
    <source>
        <dbReference type="ARBA" id="ARBA00022989"/>
    </source>
</evidence>
<dbReference type="Gene3D" id="1.20.1250.20">
    <property type="entry name" value="MFS general substrate transporter like domains"/>
    <property type="match status" value="1"/>
</dbReference>
<comment type="caution">
    <text evidence="9">The sequence shown here is derived from an EMBL/GenBank/DDBJ whole genome shotgun (WGS) entry which is preliminary data.</text>
</comment>
<dbReference type="Pfam" id="PF00083">
    <property type="entry name" value="Sugar_tr"/>
    <property type="match status" value="1"/>
</dbReference>
<evidence type="ECO:0000313" key="9">
    <source>
        <dbReference type="EMBL" id="PRP81970.1"/>
    </source>
</evidence>
<evidence type="ECO:0000256" key="2">
    <source>
        <dbReference type="ARBA" id="ARBA00010992"/>
    </source>
</evidence>